<gene>
    <name evidence="2" type="ORF">METZ01_LOCUS461866</name>
</gene>
<proteinExistence type="predicted"/>
<accession>A0A383AMQ5</accession>
<dbReference type="AlphaFoldDB" id="A0A383AMQ5"/>
<dbReference type="GO" id="GO:0015937">
    <property type="term" value="P:coenzyme A biosynthetic process"/>
    <property type="evidence" value="ECO:0007669"/>
    <property type="project" value="UniProtKB-ARBA"/>
</dbReference>
<protein>
    <recommendedName>
        <fullName evidence="1">DNA/pantothenate metabolism flavoprotein C-terminal domain-containing protein</fullName>
    </recommendedName>
</protein>
<feature type="non-terminal residue" evidence="2">
    <location>
        <position position="141"/>
    </location>
</feature>
<dbReference type="EMBL" id="UINC01193404">
    <property type="protein sequence ID" value="SVE09012.1"/>
    <property type="molecule type" value="Genomic_DNA"/>
</dbReference>
<dbReference type="Pfam" id="PF04127">
    <property type="entry name" value="DFP"/>
    <property type="match status" value="1"/>
</dbReference>
<organism evidence="2">
    <name type="scientific">marine metagenome</name>
    <dbReference type="NCBI Taxonomy" id="408172"/>
    <lineage>
        <taxon>unclassified sequences</taxon>
        <taxon>metagenomes</taxon>
        <taxon>ecological metagenomes</taxon>
    </lineage>
</organism>
<dbReference type="Gene3D" id="3.40.50.10300">
    <property type="entry name" value="CoaB-like"/>
    <property type="match status" value="1"/>
</dbReference>
<name>A0A383AMQ5_9ZZZZ</name>
<reference evidence="2" key="1">
    <citation type="submission" date="2018-05" db="EMBL/GenBank/DDBJ databases">
        <authorList>
            <person name="Lanie J.A."/>
            <person name="Ng W.-L."/>
            <person name="Kazmierczak K.M."/>
            <person name="Andrzejewski T.M."/>
            <person name="Davidsen T.M."/>
            <person name="Wayne K.J."/>
            <person name="Tettelin H."/>
            <person name="Glass J.I."/>
            <person name="Rusch D."/>
            <person name="Podicherti R."/>
            <person name="Tsui H.-C.T."/>
            <person name="Winkler M.E."/>
        </authorList>
    </citation>
    <scope>NUCLEOTIDE SEQUENCE</scope>
</reference>
<dbReference type="GO" id="GO:0003824">
    <property type="term" value="F:catalytic activity"/>
    <property type="evidence" value="ECO:0007669"/>
    <property type="project" value="UniProtKB-ARBA"/>
</dbReference>
<evidence type="ECO:0000313" key="2">
    <source>
        <dbReference type="EMBL" id="SVE09012.1"/>
    </source>
</evidence>
<feature type="domain" description="DNA/pantothenate metabolism flavoprotein C-terminal" evidence="1">
    <location>
        <begin position="8"/>
        <end position="141"/>
    </location>
</feature>
<dbReference type="InterPro" id="IPR007085">
    <property type="entry name" value="DNA/pantothenate-metab_flavo_C"/>
</dbReference>
<evidence type="ECO:0000259" key="1">
    <source>
        <dbReference type="Pfam" id="PF04127"/>
    </source>
</evidence>
<dbReference type="SUPFAM" id="SSF102645">
    <property type="entry name" value="CoaB-like"/>
    <property type="match status" value="1"/>
</dbReference>
<sequence length="141" mass="15566">MMKASPIRCLVTAGPTREYIDPVRFISNPSSGKMGYALAKAAVVRDWKVDLVSGPVPLSAPKEARLHPIETAEQLRNSLIELFPQCDVLLMAAAVSDFRPAKQLKQKEKKQEARRSLDLVPTPDCLLELGLQKGNRILVGF</sequence>
<dbReference type="InterPro" id="IPR035929">
    <property type="entry name" value="CoaB-like_sf"/>
</dbReference>